<feature type="compositionally biased region" description="Basic and acidic residues" evidence="1">
    <location>
        <begin position="177"/>
        <end position="186"/>
    </location>
</feature>
<dbReference type="EMBL" id="CP111015">
    <property type="protein sequence ID" value="WAR02818.1"/>
    <property type="molecule type" value="Genomic_DNA"/>
</dbReference>
<feature type="compositionally biased region" description="Basic residues" evidence="1">
    <location>
        <begin position="518"/>
        <end position="528"/>
    </location>
</feature>
<feature type="compositionally biased region" description="Basic and acidic residues" evidence="1">
    <location>
        <begin position="753"/>
        <end position="768"/>
    </location>
</feature>
<sequence length="1196" mass="132302">MSNLMNFDDEGDSLFKPEEHRPAKSFEDIFGKSEAGVSSLDDVLTPKVDDDIFKPLEAESSSKSSKKEETSQQFIDSLFGNDADDEPDFLFTNEPAEPITDARNESSTDDIFDSWFNTPATVEDKGKHKTPLNDLDDLLRLQPDTRTESNSEDDLLGFGTNVAVANNDTTTKQNNFDPRKREEGSHDLLSADESPDSLDLLLEAQPLGTVPSCDDLLSIIEPDTNTAANSNIPIMHVEKVKKEKVPDPEKEVYKFFDDSDEEEDHQVDSGLAQEQTRSDSPVNTESEPEEDQDTPVLEKEISDTAVEQEADTAEDSGLVPEEVKKELEEENLGEREEEPSEADQQEEVVRGKGKEEPTPARRTNLKKSSMERSFEDLLTGLSDESEPELDDMLVGDMMESSNLESILASPKSSVTDGFSSPLKPSSLDISMDVVSSTPNAGVKAKVTHTPVKVTPPEFVDGVENGDEGDVVMRHGSQGRKPLTDEEDFDLPDVQDTNHLDIDVSKHKSALGKQGSMGLRRKMSRKSRKSLLSSGEDAIFQDSTEPKPEPLQNGDADTLDGEARSPDMSPPSKKPSPAMMPPSQRLSSSAAEGEDKEPKAVKRLSRPPPGAFVLPKPQIPLKSPTKPSTRPPAEDVTTPYEKPALRSVKPLERGGERSSSPEPMETGTFASPALRSTGLLEREKRERSESSERDITYSAPPLRSRPKLEKDEDKEISTGIFAKPALRSTPKPKPGAKPQHRETPEFSKPLRSAAKPDTHPKPETKKHTFETPALKSTGRKITPPMNEINSDDLNNSANSGDHVFEKPALRQIDKPTRSDSIGESMSPPPSHTFEKPVLKPSSTPTVSNTRNEQFTPGTFAKPSLKKTSTSPEKEVKSSSEAKGIFDRPALRKAGSVNKEEREKTPDKPSWLQQAADKQTKALDVIQSKENHPSTEKQVPSWLESSQLKKTRGTPLQDSSNNQSSEITEEDSGKPPSSARRRNQSSSSENEPEKSRSGSVTKTGQDNYSPSWMRQGRSPSVPSTGVMSPPTNLPSANSEVPSWKRELAQRRASRKDKLPEESPMKTEVKAEPEWKKGIVLRKTRQAGAPTKEPQTVEPEWKKAAEEKKARLRTPVSFVKQNAVIGSKDFILKPSSSTSTSYVALQIQVSFFVYIFLYYIPWTEKHSHNELLCIKTSLYLQYTVEKKCLAVFIENEKCQ</sequence>
<protein>
    <recommendedName>
        <fullName evidence="4">FAM21/CAPZIP domain-containing protein</fullName>
    </recommendedName>
</protein>
<gene>
    <name evidence="2" type="ORF">MAR_009376</name>
</gene>
<feature type="compositionally biased region" description="Polar residues" evidence="1">
    <location>
        <begin position="941"/>
        <end position="964"/>
    </location>
</feature>
<feature type="compositionally biased region" description="Acidic residues" evidence="1">
    <location>
        <begin position="328"/>
        <end position="346"/>
    </location>
</feature>
<feature type="compositionally biased region" description="Polar residues" evidence="1">
    <location>
        <begin position="272"/>
        <end position="285"/>
    </location>
</feature>
<accession>A0ABY7DYJ7</accession>
<feature type="compositionally biased region" description="Basic and acidic residues" evidence="1">
    <location>
        <begin position="241"/>
        <end position="257"/>
    </location>
</feature>
<evidence type="ECO:0008006" key="4">
    <source>
        <dbReference type="Google" id="ProtNLM"/>
    </source>
</evidence>
<feature type="compositionally biased region" description="Basic and acidic residues" evidence="1">
    <location>
        <begin position="13"/>
        <end position="28"/>
    </location>
</feature>
<feature type="compositionally biased region" description="Polar residues" evidence="1">
    <location>
        <begin position="786"/>
        <end position="798"/>
    </location>
</feature>
<feature type="compositionally biased region" description="Basic and acidic residues" evidence="1">
    <location>
        <begin position="679"/>
        <end position="694"/>
    </location>
</feature>
<feature type="compositionally biased region" description="Low complexity" evidence="1">
    <location>
        <begin position="160"/>
        <end position="171"/>
    </location>
</feature>
<reference evidence="2" key="1">
    <citation type="submission" date="2022-11" db="EMBL/GenBank/DDBJ databases">
        <title>Centuries of genome instability and evolution in soft-shell clam transmissible cancer (bioRxiv).</title>
        <authorList>
            <person name="Hart S.F.M."/>
            <person name="Yonemitsu M.A."/>
            <person name="Giersch R.M."/>
            <person name="Beal B.F."/>
            <person name="Arriagada G."/>
            <person name="Davis B.W."/>
            <person name="Ostrander E.A."/>
            <person name="Goff S.P."/>
            <person name="Metzger M.J."/>
        </authorList>
    </citation>
    <scope>NUCLEOTIDE SEQUENCE</scope>
    <source>
        <strain evidence="2">MELC-2E11</strain>
        <tissue evidence="2">Siphon/mantle</tissue>
    </source>
</reference>
<feature type="region of interest" description="Disordered" evidence="1">
    <location>
        <begin position="55"/>
        <end position="111"/>
    </location>
</feature>
<feature type="compositionally biased region" description="Pro residues" evidence="1">
    <location>
        <begin position="567"/>
        <end position="579"/>
    </location>
</feature>
<feature type="compositionally biased region" description="Polar residues" evidence="1">
    <location>
        <begin position="839"/>
        <end position="855"/>
    </location>
</feature>
<evidence type="ECO:0000313" key="3">
    <source>
        <dbReference type="Proteomes" id="UP001164746"/>
    </source>
</evidence>
<feature type="region of interest" description="Disordered" evidence="1">
    <location>
        <begin position="1"/>
        <end position="28"/>
    </location>
</feature>
<feature type="region of interest" description="Disordered" evidence="1">
    <location>
        <begin position="455"/>
        <end position="1068"/>
    </location>
</feature>
<feature type="compositionally biased region" description="Basic and acidic residues" evidence="1">
    <location>
        <begin position="870"/>
        <end position="888"/>
    </location>
</feature>
<feature type="compositionally biased region" description="Basic and acidic residues" evidence="1">
    <location>
        <begin position="495"/>
        <end position="505"/>
    </location>
</feature>
<dbReference type="Proteomes" id="UP001164746">
    <property type="component" value="Chromosome 4"/>
</dbReference>
<feature type="compositionally biased region" description="Basic and acidic residues" evidence="1">
    <location>
        <begin position="801"/>
        <end position="816"/>
    </location>
</feature>
<proteinExistence type="predicted"/>
<feature type="compositionally biased region" description="Basic and acidic residues" evidence="1">
    <location>
        <begin position="705"/>
        <end position="715"/>
    </location>
</feature>
<organism evidence="2 3">
    <name type="scientific">Mya arenaria</name>
    <name type="common">Soft-shell clam</name>
    <dbReference type="NCBI Taxonomy" id="6604"/>
    <lineage>
        <taxon>Eukaryota</taxon>
        <taxon>Metazoa</taxon>
        <taxon>Spiralia</taxon>
        <taxon>Lophotrochozoa</taxon>
        <taxon>Mollusca</taxon>
        <taxon>Bivalvia</taxon>
        <taxon>Autobranchia</taxon>
        <taxon>Heteroconchia</taxon>
        <taxon>Euheterodonta</taxon>
        <taxon>Imparidentia</taxon>
        <taxon>Neoheterodontei</taxon>
        <taxon>Myida</taxon>
        <taxon>Myoidea</taxon>
        <taxon>Myidae</taxon>
        <taxon>Mya</taxon>
    </lineage>
</organism>
<evidence type="ECO:0000256" key="1">
    <source>
        <dbReference type="SAM" id="MobiDB-lite"/>
    </source>
</evidence>
<feature type="compositionally biased region" description="Polar residues" evidence="1">
    <location>
        <begin position="996"/>
        <end position="1038"/>
    </location>
</feature>
<feature type="region of interest" description="Disordered" evidence="1">
    <location>
        <begin position="241"/>
        <end position="387"/>
    </location>
</feature>
<name>A0ABY7DYJ7_MYAAR</name>
<feature type="compositionally biased region" description="Low complexity" evidence="1">
    <location>
        <begin position="187"/>
        <end position="197"/>
    </location>
</feature>
<feature type="compositionally biased region" description="Basic and acidic residues" evidence="1">
    <location>
        <begin position="347"/>
        <end position="359"/>
    </location>
</feature>
<feature type="region of interest" description="Disordered" evidence="1">
    <location>
        <begin position="146"/>
        <end position="197"/>
    </location>
</feature>
<evidence type="ECO:0000313" key="2">
    <source>
        <dbReference type="EMBL" id="WAR02818.1"/>
    </source>
</evidence>
<feature type="compositionally biased region" description="Basic and acidic residues" evidence="1">
    <location>
        <begin position="1040"/>
        <end position="1068"/>
    </location>
</feature>
<keyword evidence="3" id="KW-1185">Reference proteome</keyword>
<feature type="compositionally biased region" description="Basic and acidic residues" evidence="1">
    <location>
        <begin position="896"/>
        <end position="905"/>
    </location>
</feature>